<gene>
    <name evidence="2" type="ORF">BT96DRAFT_992630</name>
</gene>
<dbReference type="EMBL" id="ML769452">
    <property type="protein sequence ID" value="KAE9400910.1"/>
    <property type="molecule type" value="Genomic_DNA"/>
</dbReference>
<feature type="region of interest" description="Disordered" evidence="1">
    <location>
        <begin position="1"/>
        <end position="112"/>
    </location>
</feature>
<name>A0A6A4HT57_9AGAR</name>
<dbReference type="Proteomes" id="UP000799118">
    <property type="component" value="Unassembled WGS sequence"/>
</dbReference>
<protein>
    <submittedName>
        <fullName evidence="2">Uncharacterized protein</fullName>
    </submittedName>
</protein>
<feature type="compositionally biased region" description="Polar residues" evidence="1">
    <location>
        <begin position="48"/>
        <end position="68"/>
    </location>
</feature>
<feature type="compositionally biased region" description="Polar residues" evidence="1">
    <location>
        <begin position="23"/>
        <end position="40"/>
    </location>
</feature>
<keyword evidence="3" id="KW-1185">Reference proteome</keyword>
<feature type="compositionally biased region" description="Low complexity" evidence="1">
    <location>
        <begin position="13"/>
        <end position="22"/>
    </location>
</feature>
<feature type="compositionally biased region" description="Polar residues" evidence="1">
    <location>
        <begin position="1"/>
        <end position="12"/>
    </location>
</feature>
<reference evidence="2" key="1">
    <citation type="journal article" date="2019" name="Environ. Microbiol.">
        <title>Fungal ecological strategies reflected in gene transcription - a case study of two litter decomposers.</title>
        <authorList>
            <person name="Barbi F."/>
            <person name="Kohler A."/>
            <person name="Barry K."/>
            <person name="Baskaran P."/>
            <person name="Daum C."/>
            <person name="Fauchery L."/>
            <person name="Ihrmark K."/>
            <person name="Kuo A."/>
            <person name="LaButti K."/>
            <person name="Lipzen A."/>
            <person name="Morin E."/>
            <person name="Grigoriev I.V."/>
            <person name="Henrissat B."/>
            <person name="Lindahl B."/>
            <person name="Martin F."/>
        </authorList>
    </citation>
    <scope>NUCLEOTIDE SEQUENCE</scope>
    <source>
        <strain evidence="2">JB14</strain>
    </source>
</reference>
<accession>A0A6A4HT57</accession>
<dbReference type="AlphaFoldDB" id="A0A6A4HT57"/>
<evidence type="ECO:0000313" key="3">
    <source>
        <dbReference type="Proteomes" id="UP000799118"/>
    </source>
</evidence>
<feature type="compositionally biased region" description="Polar residues" evidence="1">
    <location>
        <begin position="76"/>
        <end position="85"/>
    </location>
</feature>
<sequence>MATQTNTFYSQITTNNGDNTNTSSAHYVQQPDGSWTNNAILDSPNDADVSSNGSSRSSTPFPDNQQQAAARDSAHINLSQQSNPLDSEHAFGQPPQTIGATPGNCGLGSPIEQRSLPPAPLTRMVNGNVNAGMPRNAWGWCTRLSPPPPMSPVTQSQQPYTTEELLINQLQVAEGGTPQKMQEAPSNWMQSLYDYNHCMITIIV</sequence>
<proteinExistence type="predicted"/>
<organism evidence="2 3">
    <name type="scientific">Gymnopus androsaceus JB14</name>
    <dbReference type="NCBI Taxonomy" id="1447944"/>
    <lineage>
        <taxon>Eukaryota</taxon>
        <taxon>Fungi</taxon>
        <taxon>Dikarya</taxon>
        <taxon>Basidiomycota</taxon>
        <taxon>Agaricomycotina</taxon>
        <taxon>Agaricomycetes</taxon>
        <taxon>Agaricomycetidae</taxon>
        <taxon>Agaricales</taxon>
        <taxon>Marasmiineae</taxon>
        <taxon>Omphalotaceae</taxon>
        <taxon>Gymnopus</taxon>
    </lineage>
</organism>
<evidence type="ECO:0000256" key="1">
    <source>
        <dbReference type="SAM" id="MobiDB-lite"/>
    </source>
</evidence>
<evidence type="ECO:0000313" key="2">
    <source>
        <dbReference type="EMBL" id="KAE9400910.1"/>
    </source>
</evidence>